<dbReference type="InterPro" id="IPR015915">
    <property type="entry name" value="Kelch-typ_b-propeller"/>
</dbReference>
<dbReference type="InterPro" id="IPR006652">
    <property type="entry name" value="Kelch_1"/>
</dbReference>
<dbReference type="InterPro" id="IPR001810">
    <property type="entry name" value="F-box_dom"/>
</dbReference>
<dbReference type="PANTHER" id="PTHR24414:SF99">
    <property type="entry name" value="F-BOX DOMAIN-CONTAINING PROTEIN"/>
    <property type="match status" value="1"/>
</dbReference>
<feature type="domain" description="F-box" evidence="2">
    <location>
        <begin position="31"/>
        <end position="71"/>
    </location>
</feature>
<dbReference type="Proteomes" id="UP000467841">
    <property type="component" value="Unassembled WGS sequence"/>
</dbReference>
<dbReference type="InterPro" id="IPR050354">
    <property type="entry name" value="F-box/kelch-repeat_ARATH"/>
</dbReference>
<dbReference type="Pfam" id="PF00646">
    <property type="entry name" value="F-box"/>
    <property type="match status" value="1"/>
</dbReference>
<dbReference type="SUPFAM" id="SSF81383">
    <property type="entry name" value="F-box domain"/>
    <property type="match status" value="1"/>
</dbReference>
<dbReference type="EMBL" id="CACVBM020000488">
    <property type="protein sequence ID" value="CAA7019849.1"/>
    <property type="molecule type" value="Genomic_DNA"/>
</dbReference>
<proteinExistence type="predicted"/>
<dbReference type="InterPro" id="IPR036047">
    <property type="entry name" value="F-box-like_dom_sf"/>
</dbReference>
<dbReference type="SMART" id="SM00256">
    <property type="entry name" value="FBOX"/>
    <property type="match status" value="1"/>
</dbReference>
<feature type="compositionally biased region" description="Polar residues" evidence="1">
    <location>
        <begin position="1"/>
        <end position="12"/>
    </location>
</feature>
<dbReference type="Pfam" id="PF25210">
    <property type="entry name" value="Kelch_FKB95"/>
    <property type="match status" value="1"/>
</dbReference>
<sequence>MSTTAASNTNDNEPLPPNNDGPQSPSSFFTLPKDIVLNILARVTRHKHPILSCVSKNIRSLVRSSELHKTRSLQGKDDSFYVCFRDFYSPFLFFHWFTLDQNRLVSIPFPSPPEPNSSALMIGHEIYLVGGCLNNLCRSMWILDSRSGKLRQGPNRLVARHFPAVGVVDKKIYIFGGYQEEHKEVQAEVFDTKTESWDVAPNPNVDLKCLSMSVVNRSLDGKIYVRNTAGQVIVYDPSDGKCEKIDIQMRATDVCVIDNVLYIWQYHGGLKWYDSTMIQWRVVKGLNLGYISSSRIVLAESNGKLVFLQECSTKKKTEICCAMVALERGPNALGIVGKVEWSDRILSVPLGYQIVHCVGRTD</sequence>
<name>A0A6D2HUD1_9BRAS</name>
<dbReference type="SUPFAM" id="SSF117281">
    <property type="entry name" value="Kelch motif"/>
    <property type="match status" value="1"/>
</dbReference>
<dbReference type="AlphaFoldDB" id="A0A6D2HUD1"/>
<reference evidence="3" key="1">
    <citation type="submission" date="2020-01" db="EMBL/GenBank/DDBJ databases">
        <authorList>
            <person name="Mishra B."/>
        </authorList>
    </citation>
    <scope>NUCLEOTIDE SEQUENCE [LARGE SCALE GENOMIC DNA]</scope>
</reference>
<evidence type="ECO:0000256" key="1">
    <source>
        <dbReference type="SAM" id="MobiDB-lite"/>
    </source>
</evidence>
<dbReference type="OrthoDB" id="1067512at2759"/>
<feature type="region of interest" description="Disordered" evidence="1">
    <location>
        <begin position="1"/>
        <end position="24"/>
    </location>
</feature>
<dbReference type="Gene3D" id="2.120.10.80">
    <property type="entry name" value="Kelch-type beta propeller"/>
    <property type="match status" value="1"/>
</dbReference>
<comment type="caution">
    <text evidence="3">The sequence shown here is derived from an EMBL/GenBank/DDBJ whole genome shotgun (WGS) entry which is preliminary data.</text>
</comment>
<protein>
    <recommendedName>
        <fullName evidence="2">F-box domain-containing protein</fullName>
    </recommendedName>
</protein>
<dbReference type="InterPro" id="IPR057499">
    <property type="entry name" value="Kelch_FKB95"/>
</dbReference>
<evidence type="ECO:0000313" key="3">
    <source>
        <dbReference type="EMBL" id="CAA7019849.1"/>
    </source>
</evidence>
<dbReference type="SMART" id="SM00612">
    <property type="entry name" value="Kelch"/>
    <property type="match status" value="2"/>
</dbReference>
<dbReference type="CDD" id="cd22152">
    <property type="entry name" value="F-box_AtAFR-like"/>
    <property type="match status" value="1"/>
</dbReference>
<evidence type="ECO:0000259" key="2">
    <source>
        <dbReference type="SMART" id="SM00256"/>
    </source>
</evidence>
<evidence type="ECO:0000313" key="4">
    <source>
        <dbReference type="Proteomes" id="UP000467841"/>
    </source>
</evidence>
<gene>
    <name evidence="3" type="ORF">MERR_LOCUS7084</name>
</gene>
<organism evidence="3 4">
    <name type="scientific">Microthlaspi erraticum</name>
    <dbReference type="NCBI Taxonomy" id="1685480"/>
    <lineage>
        <taxon>Eukaryota</taxon>
        <taxon>Viridiplantae</taxon>
        <taxon>Streptophyta</taxon>
        <taxon>Embryophyta</taxon>
        <taxon>Tracheophyta</taxon>
        <taxon>Spermatophyta</taxon>
        <taxon>Magnoliopsida</taxon>
        <taxon>eudicotyledons</taxon>
        <taxon>Gunneridae</taxon>
        <taxon>Pentapetalae</taxon>
        <taxon>rosids</taxon>
        <taxon>malvids</taxon>
        <taxon>Brassicales</taxon>
        <taxon>Brassicaceae</taxon>
        <taxon>Coluteocarpeae</taxon>
        <taxon>Microthlaspi</taxon>
    </lineage>
</organism>
<accession>A0A6D2HUD1</accession>
<dbReference type="PANTHER" id="PTHR24414">
    <property type="entry name" value="F-BOX/KELCH-REPEAT PROTEIN SKIP4"/>
    <property type="match status" value="1"/>
</dbReference>
<keyword evidence="4" id="KW-1185">Reference proteome</keyword>